<dbReference type="Proteomes" id="UP000638648">
    <property type="component" value="Unassembled WGS sequence"/>
</dbReference>
<sequence length="147" mass="16444">MSEETPSQWPTDGFQAVFWATKRALAEAADVSYRRHGVRDGQQFLLMALWEEDGLAPGELARRLGLATPTVTRAAIRMEAAGLVTREPDLHDRRLVRIHLTERGRTLRTILDAEMRALSDRALAGLGDAQRRQLLEALTQIRANLSS</sequence>
<gene>
    <name evidence="5" type="ORF">HEB94_001916</name>
</gene>
<keyword evidence="3" id="KW-0804">Transcription</keyword>
<dbReference type="InterPro" id="IPR023187">
    <property type="entry name" value="Tscrpt_reg_MarR-type_CS"/>
</dbReference>
<dbReference type="SMART" id="SM00347">
    <property type="entry name" value="HTH_MARR"/>
    <property type="match status" value="1"/>
</dbReference>
<keyword evidence="2 5" id="KW-0238">DNA-binding</keyword>
<dbReference type="InterPro" id="IPR036390">
    <property type="entry name" value="WH_DNA-bd_sf"/>
</dbReference>
<organism evidence="5 6">
    <name type="scientific">Actinopolymorpha pittospori</name>
    <dbReference type="NCBI Taxonomy" id="648752"/>
    <lineage>
        <taxon>Bacteria</taxon>
        <taxon>Bacillati</taxon>
        <taxon>Actinomycetota</taxon>
        <taxon>Actinomycetes</taxon>
        <taxon>Propionibacteriales</taxon>
        <taxon>Actinopolymorphaceae</taxon>
        <taxon>Actinopolymorpha</taxon>
    </lineage>
</organism>
<evidence type="ECO:0000256" key="1">
    <source>
        <dbReference type="ARBA" id="ARBA00023015"/>
    </source>
</evidence>
<evidence type="ECO:0000259" key="4">
    <source>
        <dbReference type="PROSITE" id="PS50995"/>
    </source>
</evidence>
<dbReference type="Gene3D" id="1.10.10.10">
    <property type="entry name" value="Winged helix-like DNA-binding domain superfamily/Winged helix DNA-binding domain"/>
    <property type="match status" value="1"/>
</dbReference>
<dbReference type="GO" id="GO:0003700">
    <property type="term" value="F:DNA-binding transcription factor activity"/>
    <property type="evidence" value="ECO:0007669"/>
    <property type="project" value="InterPro"/>
</dbReference>
<dbReference type="PROSITE" id="PS01117">
    <property type="entry name" value="HTH_MARR_1"/>
    <property type="match status" value="1"/>
</dbReference>
<keyword evidence="6" id="KW-1185">Reference proteome</keyword>
<dbReference type="EMBL" id="JADBEM010000001">
    <property type="protein sequence ID" value="MBE1605068.1"/>
    <property type="molecule type" value="Genomic_DNA"/>
</dbReference>
<name>A0A927MUH9_9ACTN</name>
<reference evidence="5" key="1">
    <citation type="submission" date="2020-10" db="EMBL/GenBank/DDBJ databases">
        <title>Sequencing the genomes of 1000 actinobacteria strains.</title>
        <authorList>
            <person name="Klenk H.-P."/>
        </authorList>
    </citation>
    <scope>NUCLEOTIDE SEQUENCE</scope>
    <source>
        <strain evidence="5">DSM 45354</strain>
    </source>
</reference>
<dbReference type="AlphaFoldDB" id="A0A927MUH9"/>
<comment type="caution">
    <text evidence="5">The sequence shown here is derived from an EMBL/GenBank/DDBJ whole genome shotgun (WGS) entry which is preliminary data.</text>
</comment>
<dbReference type="SUPFAM" id="SSF46785">
    <property type="entry name" value="Winged helix' DNA-binding domain"/>
    <property type="match status" value="1"/>
</dbReference>
<proteinExistence type="predicted"/>
<evidence type="ECO:0000256" key="3">
    <source>
        <dbReference type="ARBA" id="ARBA00023163"/>
    </source>
</evidence>
<dbReference type="PANTHER" id="PTHR42756">
    <property type="entry name" value="TRANSCRIPTIONAL REGULATOR, MARR"/>
    <property type="match status" value="1"/>
</dbReference>
<dbReference type="InterPro" id="IPR036388">
    <property type="entry name" value="WH-like_DNA-bd_sf"/>
</dbReference>
<dbReference type="PROSITE" id="PS50995">
    <property type="entry name" value="HTH_MARR_2"/>
    <property type="match status" value="1"/>
</dbReference>
<keyword evidence="1" id="KW-0805">Transcription regulation</keyword>
<evidence type="ECO:0000313" key="6">
    <source>
        <dbReference type="Proteomes" id="UP000638648"/>
    </source>
</evidence>
<dbReference type="Pfam" id="PF01047">
    <property type="entry name" value="MarR"/>
    <property type="match status" value="1"/>
</dbReference>
<protein>
    <submittedName>
        <fullName evidence="5">DNA-binding MarR family transcriptional regulator</fullName>
    </submittedName>
</protein>
<accession>A0A927MUH9</accession>
<dbReference type="RefSeq" id="WP_192749467.1">
    <property type="nucleotide sequence ID" value="NZ_BAABJL010000030.1"/>
</dbReference>
<evidence type="ECO:0000313" key="5">
    <source>
        <dbReference type="EMBL" id="MBE1605068.1"/>
    </source>
</evidence>
<dbReference type="InterPro" id="IPR000835">
    <property type="entry name" value="HTH_MarR-typ"/>
</dbReference>
<dbReference type="PRINTS" id="PR00598">
    <property type="entry name" value="HTHMARR"/>
</dbReference>
<feature type="domain" description="HTH marR-type" evidence="4">
    <location>
        <begin position="10"/>
        <end position="143"/>
    </location>
</feature>
<dbReference type="PANTHER" id="PTHR42756:SF1">
    <property type="entry name" value="TRANSCRIPTIONAL REPRESSOR OF EMRAB OPERON"/>
    <property type="match status" value="1"/>
</dbReference>
<evidence type="ECO:0000256" key="2">
    <source>
        <dbReference type="ARBA" id="ARBA00023125"/>
    </source>
</evidence>
<dbReference type="GO" id="GO:0003677">
    <property type="term" value="F:DNA binding"/>
    <property type="evidence" value="ECO:0007669"/>
    <property type="project" value="UniProtKB-KW"/>
</dbReference>